<accession>A0ABQ5DHH0</accession>
<dbReference type="EMBL" id="BQNB010015246">
    <property type="protein sequence ID" value="GJT37711.1"/>
    <property type="molecule type" value="Genomic_DNA"/>
</dbReference>
<name>A0ABQ5DHH0_9ASTR</name>
<comment type="caution">
    <text evidence="1">The sequence shown here is derived from an EMBL/GenBank/DDBJ whole genome shotgun (WGS) entry which is preliminary data.</text>
</comment>
<reference evidence="1" key="1">
    <citation type="journal article" date="2022" name="Int. J. Mol. Sci.">
        <title>Draft Genome of Tanacetum Coccineum: Genomic Comparison of Closely Related Tanacetum-Family Plants.</title>
        <authorList>
            <person name="Yamashiro T."/>
            <person name="Shiraishi A."/>
            <person name="Nakayama K."/>
            <person name="Satake H."/>
        </authorList>
    </citation>
    <scope>NUCLEOTIDE SEQUENCE</scope>
</reference>
<organism evidence="1 2">
    <name type="scientific">Tanacetum coccineum</name>
    <dbReference type="NCBI Taxonomy" id="301880"/>
    <lineage>
        <taxon>Eukaryota</taxon>
        <taxon>Viridiplantae</taxon>
        <taxon>Streptophyta</taxon>
        <taxon>Embryophyta</taxon>
        <taxon>Tracheophyta</taxon>
        <taxon>Spermatophyta</taxon>
        <taxon>Magnoliopsida</taxon>
        <taxon>eudicotyledons</taxon>
        <taxon>Gunneridae</taxon>
        <taxon>Pentapetalae</taxon>
        <taxon>asterids</taxon>
        <taxon>campanulids</taxon>
        <taxon>Asterales</taxon>
        <taxon>Asteraceae</taxon>
        <taxon>Asteroideae</taxon>
        <taxon>Anthemideae</taxon>
        <taxon>Anthemidinae</taxon>
        <taxon>Tanacetum</taxon>
    </lineage>
</organism>
<keyword evidence="2" id="KW-1185">Reference proteome</keyword>
<evidence type="ECO:0000313" key="1">
    <source>
        <dbReference type="EMBL" id="GJT37711.1"/>
    </source>
</evidence>
<dbReference type="Proteomes" id="UP001151760">
    <property type="component" value="Unassembled WGS sequence"/>
</dbReference>
<evidence type="ECO:0000313" key="2">
    <source>
        <dbReference type="Proteomes" id="UP001151760"/>
    </source>
</evidence>
<gene>
    <name evidence="1" type="ORF">Tco_0937576</name>
</gene>
<proteinExistence type="predicted"/>
<reference evidence="1" key="2">
    <citation type="submission" date="2022-01" db="EMBL/GenBank/DDBJ databases">
        <authorList>
            <person name="Yamashiro T."/>
            <person name="Shiraishi A."/>
            <person name="Satake H."/>
            <person name="Nakayama K."/>
        </authorList>
    </citation>
    <scope>NUCLEOTIDE SEQUENCE</scope>
</reference>
<sequence length="68" mass="7678">MKESSSKEVKMTKMVKAKENALDAEIQITSSDNAQIHQEARTKGRLLEEHGAIAAKMRKKRLKTKLVL</sequence>
<protein>
    <submittedName>
        <fullName evidence="1">Uncharacterized protein</fullName>
    </submittedName>
</protein>